<dbReference type="VEuPathDB" id="FungiDB:PPTG_11787"/>
<feature type="compositionally biased region" description="Basic and acidic residues" evidence="1">
    <location>
        <begin position="26"/>
        <end position="36"/>
    </location>
</feature>
<organism evidence="2">
    <name type="scientific">Phytophthora nicotianae</name>
    <name type="common">Potato buckeye rot agent</name>
    <name type="synonym">Phytophthora parasitica</name>
    <dbReference type="NCBI Taxonomy" id="4792"/>
    <lineage>
        <taxon>Eukaryota</taxon>
        <taxon>Sar</taxon>
        <taxon>Stramenopiles</taxon>
        <taxon>Oomycota</taxon>
        <taxon>Peronosporomycetes</taxon>
        <taxon>Peronosporales</taxon>
        <taxon>Peronosporaceae</taxon>
        <taxon>Phytophthora</taxon>
    </lineage>
</organism>
<name>W2JXQ2_PHYNI</name>
<dbReference type="OrthoDB" id="10529760at2759"/>
<feature type="region of interest" description="Disordered" evidence="1">
    <location>
        <begin position="1"/>
        <end position="36"/>
    </location>
</feature>
<feature type="compositionally biased region" description="Acidic residues" evidence="1">
    <location>
        <begin position="16"/>
        <end position="25"/>
    </location>
</feature>
<dbReference type="EMBL" id="KI683495">
    <property type="protein sequence ID" value="ETL77623.1"/>
    <property type="molecule type" value="Genomic_DNA"/>
</dbReference>
<dbReference type="AlphaFoldDB" id="W2JXQ2"/>
<evidence type="ECO:0000256" key="1">
    <source>
        <dbReference type="SAM" id="MobiDB-lite"/>
    </source>
</evidence>
<accession>W2JXQ2</accession>
<evidence type="ECO:0000313" key="2">
    <source>
        <dbReference type="EMBL" id="ETL77623.1"/>
    </source>
</evidence>
<sequence>MKRKRKKDNDYPDDRDIVEESQDVDDPPRQRVTRPDRVQRIAENKNTDCVAVKTTLNMFCKRGGRFLPGRALP</sequence>
<proteinExistence type="predicted"/>
<dbReference type="Proteomes" id="UP000054423">
    <property type="component" value="Unassembled WGS sequence"/>
</dbReference>
<protein>
    <submittedName>
        <fullName evidence="2">Uncharacterized protein</fullName>
    </submittedName>
</protein>
<reference evidence="2" key="1">
    <citation type="submission" date="2013-11" db="EMBL/GenBank/DDBJ databases">
        <title>The Genome Sequence of Phytophthora parasitica CHvinca01.</title>
        <authorList>
            <consortium name="The Broad Institute Genomics Platform"/>
            <person name="Russ C."/>
            <person name="Tyler B."/>
            <person name="Panabieres F."/>
            <person name="Shan W."/>
            <person name="Tripathy S."/>
            <person name="Grunwald N."/>
            <person name="Machado M."/>
            <person name="Johnson C.S."/>
            <person name="Arredondo F."/>
            <person name="Hong C."/>
            <person name="Coffey M."/>
            <person name="Young S.K."/>
            <person name="Zeng Q."/>
            <person name="Gargeya S."/>
            <person name="Fitzgerald M."/>
            <person name="Abouelleil A."/>
            <person name="Alvarado L."/>
            <person name="Chapman S.B."/>
            <person name="Gainer-Dewar J."/>
            <person name="Goldberg J."/>
            <person name="Griggs A."/>
            <person name="Gujja S."/>
            <person name="Hansen M."/>
            <person name="Howarth C."/>
            <person name="Imamovic A."/>
            <person name="Ireland A."/>
            <person name="Larimer J."/>
            <person name="McCowan C."/>
            <person name="Murphy C."/>
            <person name="Pearson M."/>
            <person name="Poon T.W."/>
            <person name="Priest M."/>
            <person name="Roberts A."/>
            <person name="Saif S."/>
            <person name="Shea T."/>
            <person name="Sykes S."/>
            <person name="Wortman J."/>
            <person name="Nusbaum C."/>
            <person name="Birren B."/>
        </authorList>
    </citation>
    <scope>NUCLEOTIDE SEQUENCE [LARGE SCALE GENOMIC DNA]</scope>
    <source>
        <strain evidence="2">CHvinca01</strain>
    </source>
</reference>
<gene>
    <name evidence="2" type="ORF">L917_21435</name>
</gene>